<dbReference type="EMBL" id="JAYMYQ010000001">
    <property type="protein sequence ID" value="KAK7359012.1"/>
    <property type="molecule type" value="Genomic_DNA"/>
</dbReference>
<comment type="caution">
    <text evidence="2">The sequence shown here is derived from an EMBL/GenBank/DDBJ whole genome shotgun (WGS) entry which is preliminary data.</text>
</comment>
<keyword evidence="3" id="KW-1185">Reference proteome</keyword>
<feature type="region of interest" description="Disordered" evidence="1">
    <location>
        <begin position="1"/>
        <end position="23"/>
    </location>
</feature>
<organism evidence="2 3">
    <name type="scientific">Canavalia gladiata</name>
    <name type="common">Sword bean</name>
    <name type="synonym">Dolichos gladiatus</name>
    <dbReference type="NCBI Taxonomy" id="3824"/>
    <lineage>
        <taxon>Eukaryota</taxon>
        <taxon>Viridiplantae</taxon>
        <taxon>Streptophyta</taxon>
        <taxon>Embryophyta</taxon>
        <taxon>Tracheophyta</taxon>
        <taxon>Spermatophyta</taxon>
        <taxon>Magnoliopsida</taxon>
        <taxon>eudicotyledons</taxon>
        <taxon>Gunneridae</taxon>
        <taxon>Pentapetalae</taxon>
        <taxon>rosids</taxon>
        <taxon>fabids</taxon>
        <taxon>Fabales</taxon>
        <taxon>Fabaceae</taxon>
        <taxon>Papilionoideae</taxon>
        <taxon>50 kb inversion clade</taxon>
        <taxon>NPAAA clade</taxon>
        <taxon>indigoferoid/millettioid clade</taxon>
        <taxon>Phaseoleae</taxon>
        <taxon>Canavalia</taxon>
    </lineage>
</organism>
<evidence type="ECO:0000256" key="1">
    <source>
        <dbReference type="SAM" id="MobiDB-lite"/>
    </source>
</evidence>
<evidence type="ECO:0000313" key="2">
    <source>
        <dbReference type="EMBL" id="KAK7359012.1"/>
    </source>
</evidence>
<protein>
    <submittedName>
        <fullName evidence="2">Uncharacterized protein</fullName>
    </submittedName>
</protein>
<proteinExistence type="predicted"/>
<accession>A0AAN9R4J3</accession>
<gene>
    <name evidence="2" type="ORF">VNO77_00956</name>
</gene>
<dbReference type="AlphaFoldDB" id="A0AAN9R4J3"/>
<name>A0AAN9R4J3_CANGL</name>
<dbReference type="Proteomes" id="UP001367508">
    <property type="component" value="Unassembled WGS sequence"/>
</dbReference>
<reference evidence="2 3" key="1">
    <citation type="submission" date="2024-01" db="EMBL/GenBank/DDBJ databases">
        <title>The genomes of 5 underutilized Papilionoideae crops provide insights into root nodulation and disease resistanc.</title>
        <authorList>
            <person name="Jiang F."/>
        </authorList>
    </citation>
    <scope>NUCLEOTIDE SEQUENCE [LARGE SCALE GENOMIC DNA]</scope>
    <source>
        <strain evidence="2">LVBAO_FW01</strain>
        <tissue evidence="2">Leaves</tissue>
    </source>
</reference>
<sequence length="147" mass="17096">MTTHAVAFMRKGPQGQSSGPGPSPYTCTMNGFEETEHVLVAIVTDSTDPRVRMDTRDDESCLHGSFRYRNFIHGCFLVGDWGMRKTPRLTFRTKKKGSARPDIRLRSCFHGERQLWIYERRLLIFYRSINSKIFTAQISLRPNHYYS</sequence>
<evidence type="ECO:0000313" key="3">
    <source>
        <dbReference type="Proteomes" id="UP001367508"/>
    </source>
</evidence>